<evidence type="ECO:0000256" key="1">
    <source>
        <dbReference type="SAM" id="MobiDB-lite"/>
    </source>
</evidence>
<dbReference type="AlphaFoldDB" id="A0A2A2JL21"/>
<feature type="compositionally biased region" description="Basic and acidic residues" evidence="1">
    <location>
        <begin position="217"/>
        <end position="227"/>
    </location>
</feature>
<evidence type="ECO:0000313" key="2">
    <source>
        <dbReference type="EMBL" id="PAV62375.1"/>
    </source>
</evidence>
<feature type="region of interest" description="Disordered" evidence="1">
    <location>
        <begin position="144"/>
        <end position="164"/>
    </location>
</feature>
<dbReference type="Proteomes" id="UP000218231">
    <property type="component" value="Unassembled WGS sequence"/>
</dbReference>
<dbReference type="EMBL" id="LIAE01010371">
    <property type="protein sequence ID" value="PAV62375.1"/>
    <property type="molecule type" value="Genomic_DNA"/>
</dbReference>
<protein>
    <submittedName>
        <fullName evidence="2">Uncharacterized protein</fullName>
    </submittedName>
</protein>
<comment type="caution">
    <text evidence="2">The sequence shown here is derived from an EMBL/GenBank/DDBJ whole genome shotgun (WGS) entry which is preliminary data.</text>
</comment>
<sequence length="245" mass="27435">MSLNFRTSCYRSLEPCTINFANDYGNSWRNVIHLIKSKNDAVGNISKLVVSAINKVVLKSPRIAIKIKEKCGAVRHSHSNIPLKTNNSSSSKIQLQIDSAFSFQRHISEISDRLNNWRIFARTACAASSISRQSEMCWNGTHSVRSRERSDPSQSISVPIANPIPIQEDPDELAALTKDVRPRPVEPWLESSGDSKKIGWNMDDEDLAEESGSGVPPEREGINARQEQKTISESVVIFLKKIVYE</sequence>
<gene>
    <name evidence="2" type="ORF">WR25_26722</name>
</gene>
<keyword evidence="3" id="KW-1185">Reference proteome</keyword>
<evidence type="ECO:0000313" key="3">
    <source>
        <dbReference type="Proteomes" id="UP000218231"/>
    </source>
</evidence>
<organism evidence="2 3">
    <name type="scientific">Diploscapter pachys</name>
    <dbReference type="NCBI Taxonomy" id="2018661"/>
    <lineage>
        <taxon>Eukaryota</taxon>
        <taxon>Metazoa</taxon>
        <taxon>Ecdysozoa</taxon>
        <taxon>Nematoda</taxon>
        <taxon>Chromadorea</taxon>
        <taxon>Rhabditida</taxon>
        <taxon>Rhabditina</taxon>
        <taxon>Rhabditomorpha</taxon>
        <taxon>Rhabditoidea</taxon>
        <taxon>Rhabditidae</taxon>
        <taxon>Diploscapter</taxon>
    </lineage>
</organism>
<feature type="region of interest" description="Disordered" evidence="1">
    <location>
        <begin position="184"/>
        <end position="227"/>
    </location>
</feature>
<proteinExistence type="predicted"/>
<dbReference type="STRING" id="2018661.A0A2A2JL21"/>
<name>A0A2A2JL21_9BILA</name>
<dbReference type="OrthoDB" id="5803439at2759"/>
<accession>A0A2A2JL21</accession>
<reference evidence="2 3" key="1">
    <citation type="journal article" date="2017" name="Curr. Biol.">
        <title>Genome architecture and evolution of a unichromosomal asexual nematode.</title>
        <authorList>
            <person name="Fradin H."/>
            <person name="Zegar C."/>
            <person name="Gutwein M."/>
            <person name="Lucas J."/>
            <person name="Kovtun M."/>
            <person name="Corcoran D."/>
            <person name="Baugh L.R."/>
            <person name="Kiontke K."/>
            <person name="Gunsalus K."/>
            <person name="Fitch D.H."/>
            <person name="Piano F."/>
        </authorList>
    </citation>
    <scope>NUCLEOTIDE SEQUENCE [LARGE SCALE GENOMIC DNA]</scope>
    <source>
        <strain evidence="2">PF1309</strain>
    </source>
</reference>